<evidence type="ECO:0000313" key="2">
    <source>
        <dbReference type="EMBL" id="KAF2746900.1"/>
    </source>
</evidence>
<name>A0A6A6VBH5_9PLEO</name>
<evidence type="ECO:0000313" key="3">
    <source>
        <dbReference type="Proteomes" id="UP000799440"/>
    </source>
</evidence>
<feature type="region of interest" description="Disordered" evidence="1">
    <location>
        <begin position="354"/>
        <end position="377"/>
    </location>
</feature>
<gene>
    <name evidence="2" type="ORF">M011DRAFT_494723</name>
</gene>
<reference evidence="2" key="1">
    <citation type="journal article" date="2020" name="Stud. Mycol.">
        <title>101 Dothideomycetes genomes: a test case for predicting lifestyles and emergence of pathogens.</title>
        <authorList>
            <person name="Haridas S."/>
            <person name="Albert R."/>
            <person name="Binder M."/>
            <person name="Bloem J."/>
            <person name="Labutti K."/>
            <person name="Salamov A."/>
            <person name="Andreopoulos B."/>
            <person name="Baker S."/>
            <person name="Barry K."/>
            <person name="Bills G."/>
            <person name="Bluhm B."/>
            <person name="Cannon C."/>
            <person name="Castanera R."/>
            <person name="Culley D."/>
            <person name="Daum C."/>
            <person name="Ezra D."/>
            <person name="Gonzalez J."/>
            <person name="Henrissat B."/>
            <person name="Kuo A."/>
            <person name="Liang C."/>
            <person name="Lipzen A."/>
            <person name="Lutzoni F."/>
            <person name="Magnuson J."/>
            <person name="Mondo S."/>
            <person name="Nolan M."/>
            <person name="Ohm R."/>
            <person name="Pangilinan J."/>
            <person name="Park H.-J."/>
            <person name="Ramirez L."/>
            <person name="Alfaro M."/>
            <person name="Sun H."/>
            <person name="Tritt A."/>
            <person name="Yoshinaga Y."/>
            <person name="Zwiers L.-H."/>
            <person name="Turgeon B."/>
            <person name="Goodwin S."/>
            <person name="Spatafora J."/>
            <person name="Crous P."/>
            <person name="Grigoriev I."/>
        </authorList>
    </citation>
    <scope>NUCLEOTIDE SEQUENCE</scope>
    <source>
        <strain evidence="2">CBS 119925</strain>
    </source>
</reference>
<dbReference type="AlphaFoldDB" id="A0A6A6VBH5"/>
<evidence type="ECO:0000256" key="1">
    <source>
        <dbReference type="SAM" id="MobiDB-lite"/>
    </source>
</evidence>
<proteinExistence type="predicted"/>
<dbReference type="EMBL" id="MU006575">
    <property type="protein sequence ID" value="KAF2746900.1"/>
    <property type="molecule type" value="Genomic_DNA"/>
</dbReference>
<dbReference type="Proteomes" id="UP000799440">
    <property type="component" value="Unassembled WGS sequence"/>
</dbReference>
<sequence>MTASEGPQRLHWTQKIALVRHNLHSARRTGDYTFFKTLQAQVLLDGTDHVALLHSILGDTADSVLSTLDNLNAGIAYVHQDAFKAVYDPAKSTMYKIDNSPSSRRSLIRVDIHQQRDMADLAIDKTTNSATNLIETQPVHCQEAIANAWITGVTIIADAVCVCLNRMKEIEQHLDDFIRLEYSWTCTQTSVDAAISALRGIFNLMAGSGSPGKTARQPVIPSSTSSAMGMIKRALSVSYASSPQQPEPKSRTSSSPFPAANPRGLRLSVSAACPTQMPTFTDQHTLLTSIPHTPTTMEKSGPGDTLGPFQAKDDYFASDLTKDENEGKVTTSSSEDLMHLESLDPLWSPAVDDTVKMSSPATQNASSSTSFGAFDFL</sequence>
<feature type="region of interest" description="Disordered" evidence="1">
    <location>
        <begin position="238"/>
        <end position="263"/>
    </location>
</feature>
<organism evidence="2 3">
    <name type="scientific">Sporormia fimetaria CBS 119925</name>
    <dbReference type="NCBI Taxonomy" id="1340428"/>
    <lineage>
        <taxon>Eukaryota</taxon>
        <taxon>Fungi</taxon>
        <taxon>Dikarya</taxon>
        <taxon>Ascomycota</taxon>
        <taxon>Pezizomycotina</taxon>
        <taxon>Dothideomycetes</taxon>
        <taxon>Pleosporomycetidae</taxon>
        <taxon>Pleosporales</taxon>
        <taxon>Sporormiaceae</taxon>
        <taxon>Sporormia</taxon>
    </lineage>
</organism>
<accession>A0A6A6VBH5</accession>
<dbReference type="OrthoDB" id="5342588at2759"/>
<feature type="compositionally biased region" description="Polar residues" evidence="1">
    <location>
        <begin position="356"/>
        <end position="371"/>
    </location>
</feature>
<feature type="region of interest" description="Disordered" evidence="1">
    <location>
        <begin position="292"/>
        <end position="311"/>
    </location>
</feature>
<keyword evidence="3" id="KW-1185">Reference proteome</keyword>
<protein>
    <submittedName>
        <fullName evidence="2">Uncharacterized protein</fullName>
    </submittedName>
</protein>